<dbReference type="EMBL" id="AP024956">
    <property type="protein sequence ID" value="BCZ81766.1"/>
    <property type="molecule type" value="Genomic_DNA"/>
</dbReference>
<accession>A0ABM7U3R8</accession>
<sequence length="53" mass="5793">MPPVARRYNFTAAGVPHVAVNRSPLPAVFVVARNEPTARESVVMRPEPNARVP</sequence>
<keyword evidence="2" id="KW-1185">Reference proteome</keyword>
<gene>
    <name evidence="1" type="ORF">PTKU64_54410</name>
</gene>
<organism evidence="1 2">
    <name type="scientific">Paraburkholderia terrae</name>
    <dbReference type="NCBI Taxonomy" id="311230"/>
    <lineage>
        <taxon>Bacteria</taxon>
        <taxon>Pseudomonadati</taxon>
        <taxon>Pseudomonadota</taxon>
        <taxon>Betaproteobacteria</taxon>
        <taxon>Burkholderiales</taxon>
        <taxon>Burkholderiaceae</taxon>
        <taxon>Paraburkholderia</taxon>
    </lineage>
</organism>
<evidence type="ECO:0000313" key="1">
    <source>
        <dbReference type="EMBL" id="BCZ81766.1"/>
    </source>
</evidence>
<reference evidence="1 2" key="1">
    <citation type="journal article" date="2022" name="Front. Microbiol.">
        <title>Identification and characterization of a novel class of self-sufficient cytochrome P450 hydroxylase involved in cyclohexanecarboxylate degradation in Paraburkholderia terrae strain KU-64.</title>
        <authorList>
            <person name="Yamamoto T."/>
            <person name="Hasegawa Y."/>
            <person name="Iwaki H."/>
        </authorList>
    </citation>
    <scope>NUCLEOTIDE SEQUENCE [LARGE SCALE GENOMIC DNA]</scope>
    <source>
        <strain evidence="1 2">KU-64</strain>
    </source>
</reference>
<proteinExistence type="predicted"/>
<dbReference type="Proteomes" id="UP001319874">
    <property type="component" value="Chromosome 2"/>
</dbReference>
<name>A0ABM7U3R8_9BURK</name>
<protein>
    <submittedName>
        <fullName evidence="1">Uncharacterized protein</fullName>
    </submittedName>
</protein>
<evidence type="ECO:0000313" key="2">
    <source>
        <dbReference type="Proteomes" id="UP001319874"/>
    </source>
</evidence>